<dbReference type="NCBIfam" id="TIGR01063">
    <property type="entry name" value="gyrA"/>
    <property type="match status" value="1"/>
</dbReference>
<dbReference type="NCBIfam" id="NF004043">
    <property type="entry name" value="PRK05560.1"/>
    <property type="match status" value="1"/>
</dbReference>
<evidence type="ECO:0000256" key="7">
    <source>
        <dbReference type="ARBA" id="ARBA00023235"/>
    </source>
</evidence>
<accession>A0A1H6REP3</accession>
<evidence type="ECO:0000256" key="4">
    <source>
        <dbReference type="ARBA" id="ARBA00022840"/>
    </source>
</evidence>
<dbReference type="InterPro" id="IPR006691">
    <property type="entry name" value="GyrA/parC_rep"/>
</dbReference>
<dbReference type="InterPro" id="IPR002205">
    <property type="entry name" value="Topo_IIA_dom_A"/>
</dbReference>
<dbReference type="GO" id="GO:0005737">
    <property type="term" value="C:cytoplasm"/>
    <property type="evidence" value="ECO:0007669"/>
    <property type="project" value="UniProtKB-SubCell"/>
</dbReference>
<dbReference type="Pfam" id="PF03989">
    <property type="entry name" value="DNA_gyraseA_C"/>
    <property type="match status" value="6"/>
</dbReference>
<dbReference type="GO" id="GO:0006265">
    <property type="term" value="P:DNA topological change"/>
    <property type="evidence" value="ECO:0007669"/>
    <property type="project" value="UniProtKB-UniRule"/>
</dbReference>
<comment type="similarity">
    <text evidence="2 8">Belongs to the type II topoisomerase GyrA/ParC subunit family.</text>
</comment>
<keyword evidence="6 8" id="KW-0238">DNA-binding</keyword>
<dbReference type="Gene3D" id="3.30.1360.40">
    <property type="match status" value="1"/>
</dbReference>
<dbReference type="RefSeq" id="WP_090730033.1">
    <property type="nucleotide sequence ID" value="NZ_FNYQ01000007.1"/>
</dbReference>
<feature type="active site" description="O-(5'-phospho-DNA)-tyrosine intermediate" evidence="8 9">
    <location>
        <position position="122"/>
    </location>
</feature>
<evidence type="ECO:0000256" key="10">
    <source>
        <dbReference type="SAM" id="MobiDB-lite"/>
    </source>
</evidence>
<dbReference type="GO" id="GO:0005524">
    <property type="term" value="F:ATP binding"/>
    <property type="evidence" value="ECO:0007669"/>
    <property type="project" value="UniProtKB-UniRule"/>
</dbReference>
<dbReference type="InterPro" id="IPR050220">
    <property type="entry name" value="Type_II_DNA_Topoisomerases"/>
</dbReference>
<evidence type="ECO:0000256" key="6">
    <source>
        <dbReference type="ARBA" id="ARBA00023125"/>
    </source>
</evidence>
<name>A0A1H6REP3_9GAMM</name>
<dbReference type="SMART" id="SM00434">
    <property type="entry name" value="TOP4c"/>
    <property type="match status" value="1"/>
</dbReference>
<dbReference type="FunFam" id="3.30.1360.40:FF:000002">
    <property type="entry name" value="DNA gyrase subunit A"/>
    <property type="match status" value="1"/>
</dbReference>
<evidence type="ECO:0000256" key="3">
    <source>
        <dbReference type="ARBA" id="ARBA00022741"/>
    </source>
</evidence>
<protein>
    <recommendedName>
        <fullName evidence="8">DNA gyrase subunit A</fullName>
        <ecNumber evidence="8">5.6.2.2</ecNumber>
    </recommendedName>
</protein>
<dbReference type="GO" id="GO:0006261">
    <property type="term" value="P:DNA-templated DNA replication"/>
    <property type="evidence" value="ECO:0007669"/>
    <property type="project" value="UniProtKB-UniRule"/>
</dbReference>
<dbReference type="GO" id="GO:0009330">
    <property type="term" value="C:DNA topoisomerase type II (double strand cut, ATP-hydrolyzing) complex"/>
    <property type="evidence" value="ECO:0007669"/>
    <property type="project" value="TreeGrafter"/>
</dbReference>
<dbReference type="InterPro" id="IPR013758">
    <property type="entry name" value="Topo_IIA_A/C_ab"/>
</dbReference>
<evidence type="ECO:0000256" key="9">
    <source>
        <dbReference type="PROSITE-ProRule" id="PRU01384"/>
    </source>
</evidence>
<comment type="catalytic activity">
    <reaction evidence="1 8 9">
        <text>ATP-dependent breakage, passage and rejoining of double-stranded DNA.</text>
        <dbReference type="EC" id="5.6.2.2"/>
    </reaction>
</comment>
<comment type="subcellular location">
    <subcellularLocation>
        <location evidence="8">Cytoplasm</location>
    </subcellularLocation>
</comment>
<keyword evidence="7 8" id="KW-0413">Isomerase</keyword>
<dbReference type="NCBIfam" id="NF004044">
    <property type="entry name" value="PRK05561.1"/>
    <property type="match status" value="1"/>
</dbReference>
<dbReference type="CDD" id="cd00187">
    <property type="entry name" value="TOP4c"/>
    <property type="match status" value="1"/>
</dbReference>
<dbReference type="PANTHER" id="PTHR43493">
    <property type="entry name" value="DNA GYRASE/TOPOISOMERASE SUBUNIT A"/>
    <property type="match status" value="1"/>
</dbReference>
<dbReference type="Proteomes" id="UP000199250">
    <property type="component" value="Unassembled WGS sequence"/>
</dbReference>
<dbReference type="InterPro" id="IPR013760">
    <property type="entry name" value="Topo_IIA-like_dom_sf"/>
</dbReference>
<dbReference type="GO" id="GO:0003677">
    <property type="term" value="F:DNA binding"/>
    <property type="evidence" value="ECO:0007669"/>
    <property type="project" value="UniProtKB-UniRule"/>
</dbReference>
<dbReference type="Gene3D" id="3.90.199.10">
    <property type="entry name" value="Topoisomerase II, domain 5"/>
    <property type="match status" value="1"/>
</dbReference>
<evidence type="ECO:0000313" key="13">
    <source>
        <dbReference type="Proteomes" id="UP000199250"/>
    </source>
</evidence>
<feature type="compositionally biased region" description="Acidic residues" evidence="10">
    <location>
        <begin position="881"/>
        <end position="891"/>
    </location>
</feature>
<evidence type="ECO:0000259" key="11">
    <source>
        <dbReference type="PROSITE" id="PS52040"/>
    </source>
</evidence>
<evidence type="ECO:0000313" key="12">
    <source>
        <dbReference type="EMBL" id="SEI52926.1"/>
    </source>
</evidence>
<reference evidence="12 13" key="1">
    <citation type="submission" date="2016-10" db="EMBL/GenBank/DDBJ databases">
        <authorList>
            <person name="de Groot N.N."/>
        </authorList>
    </citation>
    <scope>NUCLEOTIDE SEQUENCE [LARGE SCALE GENOMIC DNA]</scope>
    <source>
        <strain evidence="12 13">DSM 373</strain>
    </source>
</reference>
<keyword evidence="8" id="KW-0963">Cytoplasm</keyword>
<dbReference type="AlphaFoldDB" id="A0A1H6REP3"/>
<keyword evidence="4 8" id="KW-0067">ATP-binding</keyword>
<dbReference type="FunFam" id="3.90.199.10:FF:000001">
    <property type="entry name" value="DNA gyrase subunit A"/>
    <property type="match status" value="1"/>
</dbReference>
<feature type="short sequence motif" description="GyrA-box" evidence="8">
    <location>
        <begin position="561"/>
        <end position="567"/>
    </location>
</feature>
<feature type="region of interest" description="Disordered" evidence="10">
    <location>
        <begin position="875"/>
        <end position="909"/>
    </location>
</feature>
<dbReference type="InterPro" id="IPR035516">
    <property type="entry name" value="Gyrase/topoIV_suA_C"/>
</dbReference>
<dbReference type="SUPFAM" id="SSF56719">
    <property type="entry name" value="Type II DNA topoisomerase"/>
    <property type="match status" value="1"/>
</dbReference>
<comment type="subunit">
    <text evidence="8">Heterotetramer, composed of two GyrA and two GyrB chains. In the heterotetramer, GyrA contains the active site tyrosine that forms a transient covalent intermediate with DNA, while GyrB binds cofactors and catalyzes ATP hydrolysis.</text>
</comment>
<dbReference type="Gene3D" id="2.120.10.90">
    <property type="entry name" value="DNA gyrase/topoisomerase IV, subunit A, C-terminal"/>
    <property type="match status" value="1"/>
</dbReference>
<dbReference type="InterPro" id="IPR005743">
    <property type="entry name" value="GyrA"/>
</dbReference>
<gene>
    <name evidence="8" type="primary">gyrA</name>
    <name evidence="12" type="ORF">SAMN04244572_00725</name>
</gene>
<proteinExistence type="inferred from homology"/>
<keyword evidence="5 8" id="KW-0799">Topoisomerase</keyword>
<dbReference type="OrthoDB" id="9806486at2"/>
<dbReference type="InterPro" id="IPR013757">
    <property type="entry name" value="Topo_IIA_A_a_sf"/>
</dbReference>
<evidence type="ECO:0000256" key="8">
    <source>
        <dbReference type="HAMAP-Rule" id="MF_01897"/>
    </source>
</evidence>
<dbReference type="SUPFAM" id="SSF101904">
    <property type="entry name" value="GyrA/ParC C-terminal domain-like"/>
    <property type="match status" value="1"/>
</dbReference>
<dbReference type="PROSITE" id="PS52040">
    <property type="entry name" value="TOPO_IIA"/>
    <property type="match status" value="1"/>
</dbReference>
<dbReference type="GO" id="GO:0034335">
    <property type="term" value="F:DNA negative supercoiling activity"/>
    <property type="evidence" value="ECO:0007669"/>
    <property type="project" value="UniProtKB-ARBA"/>
</dbReference>
<dbReference type="PANTHER" id="PTHR43493:SF5">
    <property type="entry name" value="DNA GYRASE SUBUNIT A, CHLOROPLASTIC_MITOCHONDRIAL"/>
    <property type="match status" value="1"/>
</dbReference>
<dbReference type="EMBL" id="FNYQ01000007">
    <property type="protein sequence ID" value="SEI52926.1"/>
    <property type="molecule type" value="Genomic_DNA"/>
</dbReference>
<dbReference type="Gene3D" id="1.10.268.10">
    <property type="entry name" value="Topoisomerase, domain 3"/>
    <property type="match status" value="1"/>
</dbReference>
<sequence>MGELAKEILPVNIEDELKQSYLDYAMSVIVGRALPDARDGLKPVHRRVLFAMSELGNDWNKPYKKSARVVGDVIGKYHPHGDTAVYDTIVRMAQPFSLRYLLVDGQGNFGSVDGDNAAAMRYTEVRMAKLAHELLADLDKETVDWVPNYDGTEQIPAVMPTKIPNLLVNGSSGIAVGMATNIPPHNLSEVIDGCLALIDNPELTIDELMQYIPGPDFPTAGIINGRAGIIEAYRTGRGRIYIRARAEIEDIDKVGGRQQIVVTELPYQLNKARLIEKIAELVKEKKIEGITELRDESDKDGMRVVIELRRGEVPEVILNNLYAQTQLQSVFGINVVALVDGQPRTLNLKDMLEVFVRHRREVVTRRTVYELRKARERGHILEGQAVALSNIDPVIDLIKRSPTPAEAKERLVATGWESSAVEAMVERAGADACRPEDLDPQYGLRDGKYYLSPEQAQAILELRLHRLTGLEHEKLLAEYQEILAQIGELIRILTSPECLMEVIREELGKVRSEFGDVRRTEIVASQVDLTIADLITEEERVVTISHGGYAKSQPLAAYQAQRRGGRGKSATGVKDEDYIEHLLVANSHATLLLFSSKGKVYWLRTFEIPEASRTARGRPLVNLLPLDEGECITAMLQVDLEALQQSAGADEELDEADDQVIEGEVVEDVDADGAEQDEPSGAYIFMATAFGTVKKTPLVQFSKPRSAGLIALKLEEGDTLIAAAVTDGAREVMLFSDGGKVIRFKERDVRTMGRTARGVRGMRLPEGQHLISMLIPEPGAQILTASERGYGKRTPLDDYPRRGRGGQGVIAMVSNERNGKLVGAIQVQDGEEIMLISDQGTLVRTRGDEVSSLSRNTQGVTLIKLANGEQLVGLERVQEPSGEDGPEEGDAPLDGPAVEAETPANDGED</sequence>
<evidence type="ECO:0000256" key="1">
    <source>
        <dbReference type="ARBA" id="ARBA00000185"/>
    </source>
</evidence>
<evidence type="ECO:0000256" key="5">
    <source>
        <dbReference type="ARBA" id="ARBA00023029"/>
    </source>
</evidence>
<keyword evidence="3 8" id="KW-0547">Nucleotide-binding</keyword>
<dbReference type="HAMAP" id="MF_01897">
    <property type="entry name" value="GyrA"/>
    <property type="match status" value="1"/>
</dbReference>
<dbReference type="Pfam" id="PF00521">
    <property type="entry name" value="DNA_topoisoIV"/>
    <property type="match status" value="1"/>
</dbReference>
<comment type="function">
    <text evidence="8">A type II topoisomerase that negatively supercoils closed circular double-stranded (ds) DNA in an ATP-dependent manner to modulate DNA topology and maintain chromosomes in an underwound state. Negative supercoiling favors strand separation, and DNA replication, transcription, recombination and repair, all of which involve strand separation. Also able to catalyze the interconversion of other topological isomers of dsDNA rings, including catenanes and knotted rings. Type II topoisomerases break and join 2 DNA strands simultaneously in an ATP-dependent manner.</text>
</comment>
<evidence type="ECO:0000256" key="2">
    <source>
        <dbReference type="ARBA" id="ARBA00008263"/>
    </source>
</evidence>
<organism evidence="12 13">
    <name type="scientific">Azotobacter beijerinckii</name>
    <dbReference type="NCBI Taxonomy" id="170623"/>
    <lineage>
        <taxon>Bacteria</taxon>
        <taxon>Pseudomonadati</taxon>
        <taxon>Pseudomonadota</taxon>
        <taxon>Gammaproteobacteria</taxon>
        <taxon>Pseudomonadales</taxon>
        <taxon>Pseudomonadaceae</taxon>
        <taxon>Azotobacter</taxon>
    </lineage>
</organism>
<dbReference type="GO" id="GO:0005694">
    <property type="term" value="C:chromosome"/>
    <property type="evidence" value="ECO:0007669"/>
    <property type="project" value="InterPro"/>
</dbReference>
<dbReference type="EC" id="5.6.2.2" evidence="8"/>
<feature type="domain" description="Topo IIA-type catalytic" evidence="11">
    <location>
        <begin position="34"/>
        <end position="534"/>
    </location>
</feature>
<comment type="miscellaneous">
    <text evidence="8">Few gyrases are as efficient as E.coli at forming negative supercoils. Not all organisms have 2 type II topoisomerases; in organisms with a single type II topoisomerase this enzyme also has to decatenate newly replicated chromosomes.</text>
</comment>